<name>A0A839E2U7_9PSEU</name>
<protein>
    <recommendedName>
        <fullName evidence="9">Chaperonin GroEL</fullName>
        <ecNumber evidence="9">5.6.1.7</ecNumber>
    </recommendedName>
    <alternativeName>
        <fullName evidence="9">60 kDa chaperonin</fullName>
    </alternativeName>
    <alternativeName>
        <fullName evidence="9">Chaperonin-60</fullName>
        <shortName evidence="9">Cpn60</shortName>
    </alternativeName>
</protein>
<dbReference type="EMBL" id="JACGWZ010000005">
    <property type="protein sequence ID" value="MBA8826075.1"/>
    <property type="molecule type" value="Genomic_DNA"/>
</dbReference>
<dbReference type="PANTHER" id="PTHR45633">
    <property type="entry name" value="60 KDA HEAT SHOCK PROTEIN, MITOCHONDRIAL"/>
    <property type="match status" value="1"/>
</dbReference>
<evidence type="ECO:0000256" key="7">
    <source>
        <dbReference type="ARBA" id="ARBA00023235"/>
    </source>
</evidence>
<dbReference type="CDD" id="cd03344">
    <property type="entry name" value="GroEL"/>
    <property type="match status" value="1"/>
</dbReference>
<dbReference type="GO" id="GO:0140662">
    <property type="term" value="F:ATP-dependent protein folding chaperone"/>
    <property type="evidence" value="ECO:0007669"/>
    <property type="project" value="InterPro"/>
</dbReference>
<dbReference type="SUPFAM" id="SSF48592">
    <property type="entry name" value="GroEL equatorial domain-like"/>
    <property type="match status" value="1"/>
</dbReference>
<dbReference type="NCBIfam" id="NF009489">
    <property type="entry name" value="PRK12851.1"/>
    <property type="match status" value="1"/>
</dbReference>
<feature type="binding site" evidence="9">
    <location>
        <begin position="29"/>
        <end position="32"/>
    </location>
    <ligand>
        <name>ATP</name>
        <dbReference type="ChEBI" id="CHEBI:30616"/>
    </ligand>
</feature>
<dbReference type="GO" id="GO:0005737">
    <property type="term" value="C:cytoplasm"/>
    <property type="evidence" value="ECO:0007669"/>
    <property type="project" value="UniProtKB-SubCell"/>
</dbReference>
<dbReference type="NCBIfam" id="NF000592">
    <property type="entry name" value="PRK00013.1"/>
    <property type="match status" value="1"/>
</dbReference>
<dbReference type="InterPro" id="IPR002423">
    <property type="entry name" value="Cpn60/GroEL/TCP-1"/>
</dbReference>
<dbReference type="FunFam" id="3.50.7.10:FF:000001">
    <property type="entry name" value="60 kDa chaperonin"/>
    <property type="match status" value="1"/>
</dbReference>
<feature type="binding site" evidence="9">
    <location>
        <position position="414"/>
    </location>
    <ligand>
        <name>ATP</name>
        <dbReference type="ChEBI" id="CHEBI:30616"/>
    </ligand>
</feature>
<comment type="caution">
    <text evidence="12">The sequence shown here is derived from an EMBL/GenBank/DDBJ whole genome shotgun (WGS) entry which is preliminary data.</text>
</comment>
<dbReference type="PROSITE" id="PS00296">
    <property type="entry name" value="CHAPERONINS_CPN60"/>
    <property type="match status" value="1"/>
</dbReference>
<dbReference type="EC" id="5.6.1.7" evidence="9"/>
<dbReference type="InterPro" id="IPR027410">
    <property type="entry name" value="TCP-1-like_intermed_sf"/>
</dbReference>
<dbReference type="Pfam" id="PF00118">
    <property type="entry name" value="Cpn60_TCP1"/>
    <property type="match status" value="1"/>
</dbReference>
<evidence type="ECO:0000256" key="8">
    <source>
        <dbReference type="ARBA" id="ARBA00025702"/>
    </source>
</evidence>
<proteinExistence type="inferred from homology"/>
<dbReference type="InterPro" id="IPR027413">
    <property type="entry name" value="GROEL-like_equatorial_sf"/>
</dbReference>
<dbReference type="GO" id="GO:0042026">
    <property type="term" value="P:protein refolding"/>
    <property type="evidence" value="ECO:0007669"/>
    <property type="project" value="UniProtKB-UniRule"/>
</dbReference>
<dbReference type="GO" id="GO:0005524">
    <property type="term" value="F:ATP binding"/>
    <property type="evidence" value="ECO:0007669"/>
    <property type="project" value="UniProtKB-UniRule"/>
</dbReference>
<keyword evidence="9" id="KW-0963">Cytoplasm</keyword>
<dbReference type="InterPro" id="IPR001844">
    <property type="entry name" value="Cpn60/GroEL"/>
</dbReference>
<keyword evidence="5 9" id="KW-0067">ATP-binding</keyword>
<dbReference type="Proteomes" id="UP000569329">
    <property type="component" value="Unassembled WGS sequence"/>
</dbReference>
<keyword evidence="13" id="KW-1185">Reference proteome</keyword>
<comment type="similarity">
    <text evidence="3 9 10">Belongs to the chaperonin (HSP60) family.</text>
</comment>
<dbReference type="HAMAP" id="MF_00600">
    <property type="entry name" value="CH60"/>
    <property type="match status" value="1"/>
</dbReference>
<dbReference type="NCBIfam" id="NF009487">
    <property type="entry name" value="PRK12849.1"/>
    <property type="match status" value="1"/>
</dbReference>
<dbReference type="InterPro" id="IPR018370">
    <property type="entry name" value="Chaperonin_Cpn60_CS"/>
</dbReference>
<dbReference type="GO" id="GO:0042603">
    <property type="term" value="C:capsule"/>
    <property type="evidence" value="ECO:0007669"/>
    <property type="project" value="UniProtKB-SubCell"/>
</dbReference>
<comment type="function">
    <text evidence="9 11">Together with its co-chaperonin GroES, plays an essential role in assisting protein folding. The GroEL-GroES system forms a nano-cage that allows encapsulation of the non-native substrate proteins and provides a physical environment optimized to promote and accelerate protein folding.</text>
</comment>
<evidence type="ECO:0000256" key="2">
    <source>
        <dbReference type="ARBA" id="ARBA00004241"/>
    </source>
</evidence>
<dbReference type="Gene3D" id="3.50.7.10">
    <property type="entry name" value="GroEL"/>
    <property type="match status" value="1"/>
</dbReference>
<dbReference type="NCBIfam" id="NF009488">
    <property type="entry name" value="PRK12850.1"/>
    <property type="match status" value="1"/>
</dbReference>
<dbReference type="SUPFAM" id="SSF54849">
    <property type="entry name" value="GroEL-intermediate domain like"/>
    <property type="match status" value="1"/>
</dbReference>
<feature type="binding site" evidence="9">
    <location>
        <begin position="477"/>
        <end position="479"/>
    </location>
    <ligand>
        <name>ATP</name>
        <dbReference type="ChEBI" id="CHEBI:30616"/>
    </ligand>
</feature>
<dbReference type="RefSeq" id="WP_182545361.1">
    <property type="nucleotide sequence ID" value="NZ_JACGWZ010000005.1"/>
</dbReference>
<organism evidence="12 13">
    <name type="scientific">Halosaccharopolyspora lacisalsi</name>
    <dbReference type="NCBI Taxonomy" id="1000566"/>
    <lineage>
        <taxon>Bacteria</taxon>
        <taxon>Bacillati</taxon>
        <taxon>Actinomycetota</taxon>
        <taxon>Actinomycetes</taxon>
        <taxon>Pseudonocardiales</taxon>
        <taxon>Pseudonocardiaceae</taxon>
        <taxon>Halosaccharopolyspora</taxon>
    </lineage>
</organism>
<comment type="caution">
    <text evidence="9">Lacks conserved residue(s) required for the propagation of feature annotation.</text>
</comment>
<accession>A0A839E2U7</accession>
<evidence type="ECO:0000313" key="12">
    <source>
        <dbReference type="EMBL" id="MBA8826075.1"/>
    </source>
</evidence>
<gene>
    <name evidence="9" type="primary">groEL</name>
    <name evidence="9" type="synonym">groL</name>
    <name evidence="12" type="ORF">FHX42_003451</name>
</gene>
<evidence type="ECO:0000256" key="4">
    <source>
        <dbReference type="ARBA" id="ARBA00022741"/>
    </source>
</evidence>
<dbReference type="PRINTS" id="PR00298">
    <property type="entry name" value="CHAPERONIN60"/>
</dbReference>
<dbReference type="GO" id="GO:0009986">
    <property type="term" value="C:cell surface"/>
    <property type="evidence" value="ECO:0007669"/>
    <property type="project" value="UniProtKB-SubCell"/>
</dbReference>
<keyword evidence="4 9" id="KW-0547">Nucleotide-binding</keyword>
<evidence type="ECO:0000256" key="3">
    <source>
        <dbReference type="ARBA" id="ARBA00006607"/>
    </source>
</evidence>
<dbReference type="GO" id="GO:0016853">
    <property type="term" value="F:isomerase activity"/>
    <property type="evidence" value="ECO:0007669"/>
    <property type="project" value="UniProtKB-KW"/>
</dbReference>
<dbReference type="InterPro" id="IPR027409">
    <property type="entry name" value="GroEL-like_apical_dom_sf"/>
</dbReference>
<evidence type="ECO:0000256" key="5">
    <source>
        <dbReference type="ARBA" id="ARBA00022840"/>
    </source>
</evidence>
<evidence type="ECO:0000256" key="6">
    <source>
        <dbReference type="ARBA" id="ARBA00023186"/>
    </source>
</evidence>
<keyword evidence="6 9" id="KW-0143">Chaperone</keyword>
<evidence type="ECO:0000256" key="10">
    <source>
        <dbReference type="RuleBase" id="RU000418"/>
    </source>
</evidence>
<dbReference type="SUPFAM" id="SSF52029">
    <property type="entry name" value="GroEL apical domain-like"/>
    <property type="match status" value="1"/>
</dbReference>
<dbReference type="Gene3D" id="1.10.560.10">
    <property type="entry name" value="GroEL-like equatorial domain"/>
    <property type="match status" value="1"/>
</dbReference>
<comment type="subunit">
    <text evidence="9 11">Forms a cylinder of 14 subunits composed of two heptameric rings stacked back-to-back. Interacts with the co-chaperonin GroES.</text>
</comment>
<keyword evidence="7 9" id="KW-0413">Isomerase</keyword>
<reference evidence="12 13" key="1">
    <citation type="submission" date="2020-07" db="EMBL/GenBank/DDBJ databases">
        <title>Sequencing the genomes of 1000 actinobacteria strains.</title>
        <authorList>
            <person name="Klenk H.-P."/>
        </authorList>
    </citation>
    <scope>NUCLEOTIDE SEQUENCE [LARGE SCALE GENOMIC DNA]</scope>
    <source>
        <strain evidence="12 13">DSM 45975</strain>
    </source>
</reference>
<evidence type="ECO:0000256" key="9">
    <source>
        <dbReference type="HAMAP-Rule" id="MF_00600"/>
    </source>
</evidence>
<feature type="binding site" evidence="9">
    <location>
        <begin position="86"/>
        <end position="90"/>
    </location>
    <ligand>
        <name>ATP</name>
        <dbReference type="ChEBI" id="CHEBI:30616"/>
    </ligand>
</feature>
<evidence type="ECO:0000313" key="13">
    <source>
        <dbReference type="Proteomes" id="UP000569329"/>
    </source>
</evidence>
<dbReference type="GO" id="GO:0051082">
    <property type="term" value="F:unfolded protein binding"/>
    <property type="evidence" value="ECO:0007669"/>
    <property type="project" value="UniProtKB-UniRule"/>
</dbReference>
<dbReference type="GO" id="GO:0009408">
    <property type="term" value="P:response to heat"/>
    <property type="evidence" value="ECO:0007669"/>
    <property type="project" value="UniProtKB-ARBA"/>
</dbReference>
<feature type="binding site" evidence="9">
    <location>
        <position position="493"/>
    </location>
    <ligand>
        <name>ATP</name>
        <dbReference type="ChEBI" id="CHEBI:30616"/>
    </ligand>
</feature>
<evidence type="ECO:0000256" key="11">
    <source>
        <dbReference type="RuleBase" id="RU000419"/>
    </source>
</evidence>
<dbReference type="AlphaFoldDB" id="A0A839E2U7"/>
<dbReference type="NCBIfam" id="TIGR02348">
    <property type="entry name" value="GroEL"/>
    <property type="match status" value="1"/>
</dbReference>
<comment type="subcellular location">
    <subcellularLocation>
        <location evidence="2">Cell surface</location>
    </subcellularLocation>
    <subcellularLocation>
        <location evidence="9">Cytoplasm</location>
    </subcellularLocation>
    <subcellularLocation>
        <location evidence="8">Secreted</location>
        <location evidence="8">Capsule</location>
    </subcellularLocation>
    <subcellularLocation>
        <location evidence="1">Secreted</location>
        <location evidence="1">Cell wall</location>
    </subcellularLocation>
</comment>
<dbReference type="Gene3D" id="3.30.260.10">
    <property type="entry name" value="TCP-1-like chaperonin intermediate domain"/>
    <property type="match status" value="1"/>
</dbReference>
<evidence type="ECO:0000256" key="1">
    <source>
        <dbReference type="ARBA" id="ARBA00004191"/>
    </source>
</evidence>
<sequence>MAKDLRFNVEARQLLVAGVDALADAVKVTLGPKGRNAVIEKLTGPPSITNDGVTIAREIQLRDPFADMGAQLVKEVANKTNGVAGDGTTTATVLAQALVHEGLRAVDEGANPMLLKSGIQQAANAVIEVLRAGARPVSSKKDLAHVATLSANNDSEVGDMIAVAMERVGTTGVVTVEESPTFGLDVDFVDGMEFDHGYLSPYMITDEHRRETVFEDAYILMTNEKITHVQTLMPVLEQVTRTGKPLVVLAEDVQGPPLGMLVHNNVHGTFKSVAVRSPGFGHRRLEQLGDIAALCGGRVISADAGLQLDSVKLEHLGRCGKITVTEDSTTIVDGAGDEGTVNARIDQLKREFERAENPHDQDSLQERIARLSGSVAVLRVGAATGVELKEKQHRVEDSVSATRAAIEEGTLAGGGTALAKAAAGLGSTGLSGDEAAGYEIVRRSLLEPLRWITVNAGYPADEVLERVAGSPEGEGFNALTGEYGGMYEFGVIDPVKVTRSALESAASIASLLLTTETLLVEENVQNPGAITAPGFGDLAEGMVRPSNIA</sequence>